<keyword evidence="2" id="KW-1185">Reference proteome</keyword>
<dbReference type="EMBL" id="JAJJPB010000001">
    <property type="protein sequence ID" value="MCC9293510.1"/>
    <property type="molecule type" value="Genomic_DNA"/>
</dbReference>
<comment type="caution">
    <text evidence="1">The sequence shown here is derived from an EMBL/GenBank/DDBJ whole genome shotgun (WGS) entry which is preliminary data.</text>
</comment>
<dbReference type="RefSeq" id="WP_229980523.1">
    <property type="nucleotide sequence ID" value="NZ_JAJJPB010000001.1"/>
</dbReference>
<gene>
    <name evidence="1" type="ORF">LN736_01285</name>
</gene>
<evidence type="ECO:0000313" key="1">
    <source>
        <dbReference type="EMBL" id="MCC9293510.1"/>
    </source>
</evidence>
<evidence type="ECO:0000313" key="2">
    <source>
        <dbReference type="Proteomes" id="UP001165422"/>
    </source>
</evidence>
<protein>
    <submittedName>
        <fullName evidence="1">Uncharacterized protein</fullName>
    </submittedName>
</protein>
<sequence length="69" mass="8266">MKKYRKVEYRIFYALDQNEDGGFINTKEIEIDSHVSVPENCSEDEFWDKFIDFIEKNYGFFDGGINELK</sequence>
<dbReference type="Proteomes" id="UP001165422">
    <property type="component" value="Unassembled WGS sequence"/>
</dbReference>
<name>A0ABS8N321_9CLOT</name>
<accession>A0ABS8N321</accession>
<organism evidence="1 2">
    <name type="scientific">Clostridium aromativorans</name>
    <dbReference type="NCBI Taxonomy" id="2836848"/>
    <lineage>
        <taxon>Bacteria</taxon>
        <taxon>Bacillati</taxon>
        <taxon>Bacillota</taxon>
        <taxon>Clostridia</taxon>
        <taxon>Eubacteriales</taxon>
        <taxon>Clostridiaceae</taxon>
        <taxon>Clostridium</taxon>
    </lineage>
</organism>
<proteinExistence type="predicted"/>
<reference evidence="1" key="1">
    <citation type="submission" date="2021-11" db="EMBL/GenBank/DDBJ databases">
        <authorList>
            <person name="Qingchun L."/>
            <person name="Dong Z."/>
            <person name="Zongwei Q."/>
            <person name="Jia Z."/>
            <person name="Duotao L."/>
        </authorList>
    </citation>
    <scope>NUCLEOTIDE SEQUENCE</scope>
    <source>
        <strain evidence="1">WLY-B-L2</strain>
    </source>
</reference>